<gene>
    <name evidence="2" type="ORF">LFAJGCII_00001</name>
</gene>
<sequence>MIKIENNNYYLIGPEGSLRIQDDDEITKKIGMIYEGECEGYRRTQTAKRFGYTRQRYHQILKQFLQGGAEALKGYKRGPKTNYRRTEEVVRQVIRYRFLDPNMSPEVISQMLIQCGHQIGIRSVERVISDYGLQKKTSHLLPGQSGGKD</sequence>
<evidence type="ECO:0000259" key="1">
    <source>
        <dbReference type="Pfam" id="PF13518"/>
    </source>
</evidence>
<dbReference type="AlphaFoldDB" id="A0A7G9Y2W9"/>
<feature type="domain" description="Insertion element IS150 protein InsJ-like helix-turn-helix" evidence="1">
    <location>
        <begin position="40"/>
        <end position="80"/>
    </location>
</feature>
<dbReference type="InterPro" id="IPR055247">
    <property type="entry name" value="InsJ-like_HTH"/>
</dbReference>
<dbReference type="SUPFAM" id="SSF46689">
    <property type="entry name" value="Homeodomain-like"/>
    <property type="match status" value="1"/>
</dbReference>
<evidence type="ECO:0000313" key="2">
    <source>
        <dbReference type="EMBL" id="QNO42353.1"/>
    </source>
</evidence>
<dbReference type="EMBL" id="MT630732">
    <property type="protein sequence ID" value="QNO42353.1"/>
    <property type="molecule type" value="Genomic_DNA"/>
</dbReference>
<accession>A0A7G9Y2W9</accession>
<reference evidence="2" key="1">
    <citation type="submission" date="2020-06" db="EMBL/GenBank/DDBJ databases">
        <title>Unique genomic features of the anaerobic methanotrophic archaea.</title>
        <authorList>
            <person name="Chadwick G.L."/>
            <person name="Skennerton C.T."/>
            <person name="Laso-Perez R."/>
            <person name="Leu A.O."/>
            <person name="Speth D.R."/>
            <person name="Yu H."/>
            <person name="Morgan-Lang C."/>
            <person name="Hatzenpichler R."/>
            <person name="Goudeau D."/>
            <person name="Malmstrom R."/>
            <person name="Brazelton W.J."/>
            <person name="Woyke T."/>
            <person name="Hallam S.J."/>
            <person name="Tyson G.W."/>
            <person name="Wegener G."/>
            <person name="Boetius A."/>
            <person name="Orphan V."/>
        </authorList>
    </citation>
    <scope>NUCLEOTIDE SEQUENCE</scope>
</reference>
<name>A0A7G9Y2W9_9EURY</name>
<proteinExistence type="predicted"/>
<organism evidence="2">
    <name type="scientific">Candidatus Methanogaster sp. ANME-2c ERB4</name>
    <dbReference type="NCBI Taxonomy" id="2759911"/>
    <lineage>
        <taxon>Archaea</taxon>
        <taxon>Methanobacteriati</taxon>
        <taxon>Methanobacteriota</taxon>
        <taxon>Stenosarchaea group</taxon>
        <taxon>Methanomicrobia</taxon>
        <taxon>Methanosarcinales</taxon>
        <taxon>ANME-2 cluster</taxon>
        <taxon>Candidatus Methanogasteraceae</taxon>
        <taxon>Candidatus Methanogaster</taxon>
    </lineage>
</organism>
<dbReference type="InterPro" id="IPR009057">
    <property type="entry name" value="Homeodomain-like_sf"/>
</dbReference>
<dbReference type="Pfam" id="PF13518">
    <property type="entry name" value="HTH_28"/>
    <property type="match status" value="1"/>
</dbReference>
<protein>
    <recommendedName>
        <fullName evidence="1">Insertion element IS150 protein InsJ-like helix-turn-helix domain-containing protein</fullName>
    </recommendedName>
</protein>